<dbReference type="PANTHER" id="PTHR36968">
    <property type="entry name" value="HOMEOBOX-DDT DOMAIN PROTEIN RLT2"/>
    <property type="match status" value="1"/>
</dbReference>
<reference evidence="1" key="1">
    <citation type="submission" date="2023-02" db="EMBL/GenBank/DDBJ databases">
        <title>Genome of toxic invasive species Heracleum sosnowskyi carries increased number of genes despite the absence of recent whole-genome duplications.</title>
        <authorList>
            <person name="Schelkunov M."/>
            <person name="Shtratnikova V."/>
            <person name="Makarenko M."/>
            <person name="Klepikova A."/>
            <person name="Omelchenko D."/>
            <person name="Novikova G."/>
            <person name="Obukhova E."/>
            <person name="Bogdanov V."/>
            <person name="Penin A."/>
            <person name="Logacheva M."/>
        </authorList>
    </citation>
    <scope>NUCLEOTIDE SEQUENCE</scope>
    <source>
        <strain evidence="1">Hsosn_3</strain>
        <tissue evidence="1">Leaf</tissue>
    </source>
</reference>
<sequence length="158" mass="17294">MTWTEILRQVLIAAGFCLSHGSSLNEALSKEVNLMSKYGLRPGTLQGELFNDLLLQGNNGSKVSELAKSMSIVELNLAATTNELELLISSVLSSDVTLFEKIASSAYRVRINSVLHESESDQSDVDDVGRDGCRYISSYDSEFDSRISSPSNLKPRNS</sequence>
<proteinExistence type="predicted"/>
<dbReference type="AlphaFoldDB" id="A0AAD8I5L2"/>
<name>A0AAD8I5L2_9APIA</name>
<evidence type="ECO:0000313" key="2">
    <source>
        <dbReference type="Proteomes" id="UP001237642"/>
    </source>
</evidence>
<organism evidence="1 2">
    <name type="scientific">Heracleum sosnowskyi</name>
    <dbReference type="NCBI Taxonomy" id="360622"/>
    <lineage>
        <taxon>Eukaryota</taxon>
        <taxon>Viridiplantae</taxon>
        <taxon>Streptophyta</taxon>
        <taxon>Embryophyta</taxon>
        <taxon>Tracheophyta</taxon>
        <taxon>Spermatophyta</taxon>
        <taxon>Magnoliopsida</taxon>
        <taxon>eudicotyledons</taxon>
        <taxon>Gunneridae</taxon>
        <taxon>Pentapetalae</taxon>
        <taxon>asterids</taxon>
        <taxon>campanulids</taxon>
        <taxon>Apiales</taxon>
        <taxon>Apiaceae</taxon>
        <taxon>Apioideae</taxon>
        <taxon>apioid superclade</taxon>
        <taxon>Tordylieae</taxon>
        <taxon>Tordyliinae</taxon>
        <taxon>Heracleum</taxon>
    </lineage>
</organism>
<dbReference type="GO" id="GO:0006357">
    <property type="term" value="P:regulation of transcription by RNA polymerase II"/>
    <property type="evidence" value="ECO:0007669"/>
    <property type="project" value="InterPro"/>
</dbReference>
<dbReference type="Proteomes" id="UP001237642">
    <property type="component" value="Unassembled WGS sequence"/>
</dbReference>
<gene>
    <name evidence="1" type="ORF">POM88_025982</name>
</gene>
<dbReference type="InterPro" id="IPR044977">
    <property type="entry name" value="RLT1-3"/>
</dbReference>
<protein>
    <submittedName>
        <fullName evidence="1">Uncharacterized protein</fullName>
    </submittedName>
</protein>
<keyword evidence="2" id="KW-1185">Reference proteome</keyword>
<comment type="caution">
    <text evidence="1">The sequence shown here is derived from an EMBL/GenBank/DDBJ whole genome shotgun (WGS) entry which is preliminary data.</text>
</comment>
<evidence type="ECO:0000313" key="1">
    <source>
        <dbReference type="EMBL" id="KAK1379238.1"/>
    </source>
</evidence>
<dbReference type="EMBL" id="JAUIZM010000006">
    <property type="protein sequence ID" value="KAK1379238.1"/>
    <property type="molecule type" value="Genomic_DNA"/>
</dbReference>
<dbReference type="PANTHER" id="PTHR36968:SF8">
    <property type="entry name" value="HOMEOBOX-DDT DOMAIN PROTEIN RLT3 ISOFORM X1"/>
    <property type="match status" value="1"/>
</dbReference>
<reference evidence="1" key="2">
    <citation type="submission" date="2023-05" db="EMBL/GenBank/DDBJ databases">
        <authorList>
            <person name="Schelkunov M.I."/>
        </authorList>
    </citation>
    <scope>NUCLEOTIDE SEQUENCE</scope>
    <source>
        <strain evidence="1">Hsosn_3</strain>
        <tissue evidence="1">Leaf</tissue>
    </source>
</reference>
<accession>A0AAD8I5L2</accession>